<dbReference type="InterPro" id="IPR009078">
    <property type="entry name" value="Ferritin-like_SF"/>
</dbReference>
<proteinExistence type="predicted"/>
<keyword evidence="3 5" id="KW-1133">Transmembrane helix</keyword>
<feature type="transmembrane region" description="Helical" evidence="5">
    <location>
        <begin position="325"/>
        <end position="350"/>
    </location>
</feature>
<dbReference type="InterPro" id="IPR012347">
    <property type="entry name" value="Ferritin-like"/>
</dbReference>
<dbReference type="SUPFAM" id="SSF47240">
    <property type="entry name" value="Ferritin-like"/>
    <property type="match status" value="1"/>
</dbReference>
<protein>
    <submittedName>
        <fullName evidence="7">VIT1/CCC1 transporter family protein</fullName>
    </submittedName>
</protein>
<keyword evidence="2 5" id="KW-0812">Transmembrane</keyword>
<accession>A0ABW1EAT3</accession>
<dbReference type="Proteomes" id="UP001596091">
    <property type="component" value="Unassembled WGS sequence"/>
</dbReference>
<keyword evidence="4 5" id="KW-0472">Membrane</keyword>
<evidence type="ECO:0000256" key="4">
    <source>
        <dbReference type="ARBA" id="ARBA00023136"/>
    </source>
</evidence>
<comment type="caution">
    <text evidence="7">The sequence shown here is derived from an EMBL/GenBank/DDBJ whole genome shotgun (WGS) entry which is preliminary data.</text>
</comment>
<dbReference type="Pfam" id="PF01988">
    <property type="entry name" value="VIT1"/>
    <property type="match status" value="1"/>
</dbReference>
<comment type="subcellular location">
    <subcellularLocation>
        <location evidence="1">Endomembrane system</location>
        <topology evidence="1">Multi-pass membrane protein</topology>
    </subcellularLocation>
</comment>
<dbReference type="InterPro" id="IPR008331">
    <property type="entry name" value="Ferritin_DPS_dom"/>
</dbReference>
<sequence length="413" mass="44166">MPIDSLSPFKNARNKKVLAALEGNWQAEMEGYSTYLALADRETDALRAQVLRHLASAELEHAQLWENRILELGGAKPMYNGHPHGEADSLASRAGGPMMALRRLEIEESRHIANYGTQLKELGDEGSVAILEHVIEDEKEHYRELGSLLRGRSHFAAPGGKQILDAKGLLEEMLAKRDKARGGSWAGSWIGDAIYGINDGLGAIFGIVSGVSGATATQNSAAQAHYVLLAGLAGMIASALSMGSGAYLAAKSEREIYEAEFQREREALEMNPTEARQLLSLYFQVKGLPEEDAEHIVEHLAADSDLMLKALAAERMSTTEDGLRVPIISAVSGALSTAVGAMIPVIPFFFMTGATAVITAAIISLVAHFAVGAAKSLITVRSWWSSGFEMTAVGAVEGAVTYVIGLWLGHLGA</sequence>
<evidence type="ECO:0000256" key="2">
    <source>
        <dbReference type="ARBA" id="ARBA00022692"/>
    </source>
</evidence>
<feature type="domain" description="Ferritin/DPS" evidence="6">
    <location>
        <begin position="48"/>
        <end position="150"/>
    </location>
</feature>
<feature type="transmembrane region" description="Helical" evidence="5">
    <location>
        <begin position="356"/>
        <end position="378"/>
    </location>
</feature>
<reference evidence="8" key="1">
    <citation type="journal article" date="2019" name="Int. J. Syst. Evol. Microbiol.">
        <title>The Global Catalogue of Microorganisms (GCM) 10K type strain sequencing project: providing services to taxonomists for standard genome sequencing and annotation.</title>
        <authorList>
            <consortium name="The Broad Institute Genomics Platform"/>
            <consortium name="The Broad Institute Genome Sequencing Center for Infectious Disease"/>
            <person name="Wu L."/>
            <person name="Ma J."/>
        </authorList>
    </citation>
    <scope>NUCLEOTIDE SEQUENCE [LARGE SCALE GENOMIC DNA]</scope>
    <source>
        <strain evidence="8">JCM 4087</strain>
    </source>
</reference>
<evidence type="ECO:0000256" key="3">
    <source>
        <dbReference type="ARBA" id="ARBA00022989"/>
    </source>
</evidence>
<gene>
    <name evidence="7" type="ORF">ACFPT7_03405</name>
</gene>
<feature type="transmembrane region" description="Helical" evidence="5">
    <location>
        <begin position="390"/>
        <end position="409"/>
    </location>
</feature>
<name>A0ABW1EAT3_9BACT</name>
<dbReference type="Pfam" id="PF00210">
    <property type="entry name" value="Ferritin"/>
    <property type="match status" value="1"/>
</dbReference>
<evidence type="ECO:0000313" key="7">
    <source>
        <dbReference type="EMBL" id="MFC5861330.1"/>
    </source>
</evidence>
<dbReference type="Gene3D" id="1.20.1260.10">
    <property type="match status" value="1"/>
</dbReference>
<evidence type="ECO:0000259" key="6">
    <source>
        <dbReference type="Pfam" id="PF00210"/>
    </source>
</evidence>
<evidence type="ECO:0000256" key="1">
    <source>
        <dbReference type="ARBA" id="ARBA00004127"/>
    </source>
</evidence>
<organism evidence="7 8">
    <name type="scientific">Acidicapsa dinghuensis</name>
    <dbReference type="NCBI Taxonomy" id="2218256"/>
    <lineage>
        <taxon>Bacteria</taxon>
        <taxon>Pseudomonadati</taxon>
        <taxon>Acidobacteriota</taxon>
        <taxon>Terriglobia</taxon>
        <taxon>Terriglobales</taxon>
        <taxon>Acidobacteriaceae</taxon>
        <taxon>Acidicapsa</taxon>
    </lineage>
</organism>
<dbReference type="PANTHER" id="PTHR31851">
    <property type="entry name" value="FE(2+)/MN(2+) TRANSPORTER PCL1"/>
    <property type="match status" value="1"/>
</dbReference>
<evidence type="ECO:0000313" key="8">
    <source>
        <dbReference type="Proteomes" id="UP001596091"/>
    </source>
</evidence>
<evidence type="ECO:0000256" key="5">
    <source>
        <dbReference type="SAM" id="Phobius"/>
    </source>
</evidence>
<dbReference type="RefSeq" id="WP_263333918.1">
    <property type="nucleotide sequence ID" value="NZ_JAGSYH010000002.1"/>
</dbReference>
<keyword evidence="8" id="KW-1185">Reference proteome</keyword>
<dbReference type="EMBL" id="JBHSPH010000001">
    <property type="protein sequence ID" value="MFC5861330.1"/>
    <property type="molecule type" value="Genomic_DNA"/>
</dbReference>
<feature type="transmembrane region" description="Helical" evidence="5">
    <location>
        <begin position="226"/>
        <end position="250"/>
    </location>
</feature>
<dbReference type="InterPro" id="IPR008217">
    <property type="entry name" value="Ccc1_fam"/>
</dbReference>